<dbReference type="PANTHER" id="PTHR23183:SF0">
    <property type="entry name" value="NUCLEOLAR PROTEIN 14"/>
    <property type="match status" value="1"/>
</dbReference>
<proteinExistence type="inferred from homology"/>
<feature type="region of interest" description="Disordered" evidence="7">
    <location>
        <begin position="1"/>
        <end position="37"/>
    </location>
</feature>
<dbReference type="GO" id="GO:0006364">
    <property type="term" value="P:rRNA processing"/>
    <property type="evidence" value="ECO:0007669"/>
    <property type="project" value="UniProtKB-KW"/>
</dbReference>
<evidence type="ECO:0000256" key="2">
    <source>
        <dbReference type="ARBA" id="ARBA00007466"/>
    </source>
</evidence>
<evidence type="ECO:0000256" key="3">
    <source>
        <dbReference type="ARBA" id="ARBA00022517"/>
    </source>
</evidence>
<feature type="compositionally biased region" description="Acidic residues" evidence="7">
    <location>
        <begin position="105"/>
        <end position="121"/>
    </location>
</feature>
<reference evidence="8 9" key="1">
    <citation type="journal article" date="2018" name="PLoS Genet.">
        <title>Population sequencing reveals clonal diversity and ancestral inbreeding in the grapevine cultivar Chardonnay.</title>
        <authorList>
            <person name="Roach M.J."/>
            <person name="Johnson D.L."/>
            <person name="Bohlmann J."/>
            <person name="van Vuuren H.J."/>
            <person name="Jones S.J."/>
            <person name="Pretorius I.S."/>
            <person name="Schmidt S.A."/>
            <person name="Borneman A.R."/>
        </authorList>
    </citation>
    <scope>NUCLEOTIDE SEQUENCE [LARGE SCALE GENOMIC DNA]</scope>
    <source>
        <strain evidence="9">cv. Chardonnay</strain>
        <tissue evidence="8">Leaf</tissue>
    </source>
</reference>
<evidence type="ECO:0000313" key="8">
    <source>
        <dbReference type="EMBL" id="RVX02677.1"/>
    </source>
</evidence>
<comment type="similarity">
    <text evidence="2">Belongs to the NOP14 family.</text>
</comment>
<evidence type="ECO:0000256" key="1">
    <source>
        <dbReference type="ARBA" id="ARBA00004604"/>
    </source>
</evidence>
<organism evidence="8 9">
    <name type="scientific">Vitis vinifera</name>
    <name type="common">Grape</name>
    <dbReference type="NCBI Taxonomy" id="29760"/>
    <lineage>
        <taxon>Eukaryota</taxon>
        <taxon>Viridiplantae</taxon>
        <taxon>Streptophyta</taxon>
        <taxon>Embryophyta</taxon>
        <taxon>Tracheophyta</taxon>
        <taxon>Spermatophyta</taxon>
        <taxon>Magnoliopsida</taxon>
        <taxon>eudicotyledons</taxon>
        <taxon>Gunneridae</taxon>
        <taxon>Pentapetalae</taxon>
        <taxon>rosids</taxon>
        <taxon>Vitales</taxon>
        <taxon>Vitaceae</taxon>
        <taxon>Viteae</taxon>
        <taxon>Vitis</taxon>
    </lineage>
</organism>
<dbReference type="PANTHER" id="PTHR23183">
    <property type="entry name" value="NOP14"/>
    <property type="match status" value="1"/>
</dbReference>
<dbReference type="InterPro" id="IPR007276">
    <property type="entry name" value="Nop14"/>
</dbReference>
<name>A0A438J142_VITVI</name>
<comment type="caution">
    <text evidence="8">The sequence shown here is derived from an EMBL/GenBank/DDBJ whole genome shotgun (WGS) entry which is preliminary data.</text>
</comment>
<dbReference type="AlphaFoldDB" id="A0A438J142"/>
<accession>A0A438J142</accession>
<evidence type="ECO:0000256" key="7">
    <source>
        <dbReference type="SAM" id="MobiDB-lite"/>
    </source>
</evidence>
<keyword evidence="3" id="KW-0690">Ribosome biogenesis</keyword>
<evidence type="ECO:0000313" key="9">
    <source>
        <dbReference type="Proteomes" id="UP000288805"/>
    </source>
</evidence>
<sequence length="160" mass="17896">MAKNKPNHSSTDAKKNKKKKKMKNSAPNSRNATLLKEYEQSAKSSVFLDKRIGEQNDALGEFDKAILRSQRERQLKLKKKSKYNLSDGEEDEFEIEGVPSFSERDDFEDEMVPDDDDDDGAEGAGTESLPVVFGVLVPVVCSLTGIEKIIRGAEAAFDWH</sequence>
<keyword evidence="5" id="KW-0539">Nucleus</keyword>
<dbReference type="GO" id="GO:0032040">
    <property type="term" value="C:small-subunit processome"/>
    <property type="evidence" value="ECO:0007669"/>
    <property type="project" value="InterPro"/>
</dbReference>
<dbReference type="EMBL" id="QGNW01000069">
    <property type="protein sequence ID" value="RVX02677.1"/>
    <property type="molecule type" value="Genomic_DNA"/>
</dbReference>
<comment type="function">
    <text evidence="6">Involved in nucleolar processing of pre-18S ribosomal RNA. Has a role in the nuclear export of 40S pre-ribosomal subunit to the cytoplasm.</text>
</comment>
<keyword evidence="4" id="KW-0698">rRNA processing</keyword>
<dbReference type="Pfam" id="PF04147">
    <property type="entry name" value="Nop14"/>
    <property type="match status" value="1"/>
</dbReference>
<feature type="region of interest" description="Disordered" evidence="7">
    <location>
        <begin position="78"/>
        <end position="126"/>
    </location>
</feature>
<evidence type="ECO:0000256" key="5">
    <source>
        <dbReference type="ARBA" id="ARBA00023242"/>
    </source>
</evidence>
<comment type="subcellular location">
    <subcellularLocation>
        <location evidence="1">Nucleus</location>
        <location evidence="1">Nucleolus</location>
    </subcellularLocation>
</comment>
<dbReference type="Proteomes" id="UP000288805">
    <property type="component" value="Unassembled WGS sequence"/>
</dbReference>
<evidence type="ECO:0000256" key="6">
    <source>
        <dbReference type="ARBA" id="ARBA00024695"/>
    </source>
</evidence>
<evidence type="ECO:0000256" key="4">
    <source>
        <dbReference type="ARBA" id="ARBA00022552"/>
    </source>
</evidence>
<protein>
    <submittedName>
        <fullName evidence="8">Uncharacterized protein</fullName>
    </submittedName>
</protein>
<gene>
    <name evidence="8" type="ORF">CK203_016573</name>
</gene>